<dbReference type="Proteomes" id="UP000288805">
    <property type="component" value="Unassembled WGS sequence"/>
</dbReference>
<dbReference type="EMBL" id="QGNW01001127">
    <property type="protein sequence ID" value="RVW54490.1"/>
    <property type="molecule type" value="Genomic_DNA"/>
</dbReference>
<proteinExistence type="predicted"/>
<dbReference type="GO" id="GO:0005506">
    <property type="term" value="F:iron ion binding"/>
    <property type="evidence" value="ECO:0007669"/>
    <property type="project" value="InterPro"/>
</dbReference>
<dbReference type="GO" id="GO:0004497">
    <property type="term" value="F:monooxygenase activity"/>
    <property type="evidence" value="ECO:0007669"/>
    <property type="project" value="UniProtKB-KW"/>
</dbReference>
<evidence type="ECO:0000313" key="3">
    <source>
        <dbReference type="Proteomes" id="UP000288805"/>
    </source>
</evidence>
<keyword evidence="1" id="KW-1133">Transmembrane helix</keyword>
<dbReference type="InterPro" id="IPR036396">
    <property type="entry name" value="Cyt_P450_sf"/>
</dbReference>
<reference evidence="2 3" key="1">
    <citation type="journal article" date="2018" name="PLoS Genet.">
        <title>Population sequencing reveals clonal diversity and ancestral inbreeding in the grapevine cultivar Chardonnay.</title>
        <authorList>
            <person name="Roach M.J."/>
            <person name="Johnson D.L."/>
            <person name="Bohlmann J."/>
            <person name="van Vuuren H.J."/>
            <person name="Jones S.J."/>
            <person name="Pretorius I.S."/>
            <person name="Schmidt S.A."/>
            <person name="Borneman A.R."/>
        </authorList>
    </citation>
    <scope>NUCLEOTIDE SEQUENCE [LARGE SCALE GENOMIC DNA]</scope>
    <source>
        <strain evidence="3">cv. Chardonnay</strain>
        <tissue evidence="2">Leaf</tissue>
    </source>
</reference>
<keyword evidence="2" id="KW-0503">Monooxygenase</keyword>
<organism evidence="2 3">
    <name type="scientific">Vitis vinifera</name>
    <name type="common">Grape</name>
    <dbReference type="NCBI Taxonomy" id="29760"/>
    <lineage>
        <taxon>Eukaryota</taxon>
        <taxon>Viridiplantae</taxon>
        <taxon>Streptophyta</taxon>
        <taxon>Embryophyta</taxon>
        <taxon>Tracheophyta</taxon>
        <taxon>Spermatophyta</taxon>
        <taxon>Magnoliopsida</taxon>
        <taxon>eudicotyledons</taxon>
        <taxon>Gunneridae</taxon>
        <taxon>Pentapetalae</taxon>
        <taxon>rosids</taxon>
        <taxon>Vitales</taxon>
        <taxon>Vitaceae</taxon>
        <taxon>Viteae</taxon>
        <taxon>Vitis</taxon>
    </lineage>
</organism>
<keyword evidence="2" id="KW-0560">Oxidoreductase</keyword>
<comment type="caution">
    <text evidence="2">The sequence shown here is derived from an EMBL/GenBank/DDBJ whole genome shotgun (WGS) entry which is preliminary data.</text>
</comment>
<name>A0A438F394_VITVI</name>
<sequence>MSSSSNSTLFSSILFLSPANDAAIDDVLSHLTFLLMLFIISVILIFTKFKSKTSTNSKSMMLPPGPAPWPLVRNLPHLLNKKPTFRWIHGFMKEMNTEIACIQLGDVHVIPMTSPEISREF</sequence>
<feature type="transmembrane region" description="Helical" evidence="1">
    <location>
        <begin position="31"/>
        <end position="49"/>
    </location>
</feature>
<evidence type="ECO:0000256" key="1">
    <source>
        <dbReference type="SAM" id="Phobius"/>
    </source>
</evidence>
<accession>A0A438F394</accession>
<dbReference type="GO" id="GO:0020037">
    <property type="term" value="F:heme binding"/>
    <property type="evidence" value="ECO:0007669"/>
    <property type="project" value="InterPro"/>
</dbReference>
<evidence type="ECO:0000313" key="2">
    <source>
        <dbReference type="EMBL" id="RVW54490.1"/>
    </source>
</evidence>
<dbReference type="Gene3D" id="1.10.630.10">
    <property type="entry name" value="Cytochrome P450"/>
    <property type="match status" value="1"/>
</dbReference>
<protein>
    <submittedName>
        <fullName evidence="2">Phenylalanine N-monooxygenase</fullName>
    </submittedName>
</protein>
<dbReference type="GO" id="GO:0016705">
    <property type="term" value="F:oxidoreductase activity, acting on paired donors, with incorporation or reduction of molecular oxygen"/>
    <property type="evidence" value="ECO:0007669"/>
    <property type="project" value="InterPro"/>
</dbReference>
<keyword evidence="1" id="KW-0812">Transmembrane</keyword>
<gene>
    <name evidence="2" type="primary">CYP79A2_12</name>
    <name evidence="2" type="ORF">CK203_115465</name>
</gene>
<keyword evidence="1" id="KW-0472">Membrane</keyword>
<dbReference type="AlphaFoldDB" id="A0A438F394"/>
<dbReference type="SUPFAM" id="SSF48264">
    <property type="entry name" value="Cytochrome P450"/>
    <property type="match status" value="1"/>
</dbReference>